<accession>A0A9D3UI71</accession>
<name>A0A9D3UI71_9ROSI</name>
<sequence length="59" mass="7004">MLVYLAVIFDQRCKMNFLDFGVTLLFPNVANDIMKMIDKELHCLFNEYSSNARRILLFK</sequence>
<dbReference type="AlphaFoldDB" id="A0A9D3UI71"/>
<evidence type="ECO:0000313" key="1">
    <source>
        <dbReference type="EMBL" id="KAH1040088.1"/>
    </source>
</evidence>
<reference evidence="1 2" key="1">
    <citation type="journal article" date="2021" name="Plant Biotechnol. J.">
        <title>Multi-omics assisted identification of the key and species-specific regulatory components of drought-tolerant mechanisms in Gossypium stocksii.</title>
        <authorList>
            <person name="Yu D."/>
            <person name="Ke L."/>
            <person name="Zhang D."/>
            <person name="Wu Y."/>
            <person name="Sun Y."/>
            <person name="Mei J."/>
            <person name="Sun J."/>
            <person name="Sun Y."/>
        </authorList>
    </citation>
    <scope>NUCLEOTIDE SEQUENCE [LARGE SCALE GENOMIC DNA]</scope>
    <source>
        <strain evidence="2">cv. E1</strain>
        <tissue evidence="1">Leaf</tissue>
    </source>
</reference>
<evidence type="ECO:0000313" key="2">
    <source>
        <dbReference type="Proteomes" id="UP000828251"/>
    </source>
</evidence>
<dbReference type="EMBL" id="JAIQCV010000012">
    <property type="protein sequence ID" value="KAH1040088.1"/>
    <property type="molecule type" value="Genomic_DNA"/>
</dbReference>
<protein>
    <submittedName>
        <fullName evidence="1">Uncharacterized protein</fullName>
    </submittedName>
</protein>
<feature type="non-terminal residue" evidence="1">
    <location>
        <position position="59"/>
    </location>
</feature>
<organism evidence="1 2">
    <name type="scientific">Gossypium stocksii</name>
    <dbReference type="NCBI Taxonomy" id="47602"/>
    <lineage>
        <taxon>Eukaryota</taxon>
        <taxon>Viridiplantae</taxon>
        <taxon>Streptophyta</taxon>
        <taxon>Embryophyta</taxon>
        <taxon>Tracheophyta</taxon>
        <taxon>Spermatophyta</taxon>
        <taxon>Magnoliopsida</taxon>
        <taxon>eudicotyledons</taxon>
        <taxon>Gunneridae</taxon>
        <taxon>Pentapetalae</taxon>
        <taxon>rosids</taxon>
        <taxon>malvids</taxon>
        <taxon>Malvales</taxon>
        <taxon>Malvaceae</taxon>
        <taxon>Malvoideae</taxon>
        <taxon>Gossypium</taxon>
    </lineage>
</organism>
<keyword evidence="2" id="KW-1185">Reference proteome</keyword>
<proteinExistence type="predicted"/>
<comment type="caution">
    <text evidence="1">The sequence shown here is derived from an EMBL/GenBank/DDBJ whole genome shotgun (WGS) entry which is preliminary data.</text>
</comment>
<dbReference type="OrthoDB" id="995930at2759"/>
<gene>
    <name evidence="1" type="ORF">J1N35_041831</name>
</gene>
<dbReference type="Proteomes" id="UP000828251">
    <property type="component" value="Unassembled WGS sequence"/>
</dbReference>